<dbReference type="EMBL" id="BNCO01000005">
    <property type="protein sequence ID" value="GIL48330.1"/>
    <property type="molecule type" value="Genomic_DNA"/>
</dbReference>
<organism evidence="2 3">
    <name type="scientific">Volvox africanus</name>
    <dbReference type="NCBI Taxonomy" id="51714"/>
    <lineage>
        <taxon>Eukaryota</taxon>
        <taxon>Viridiplantae</taxon>
        <taxon>Chlorophyta</taxon>
        <taxon>core chlorophytes</taxon>
        <taxon>Chlorophyceae</taxon>
        <taxon>CS clade</taxon>
        <taxon>Chlamydomonadales</taxon>
        <taxon>Volvocaceae</taxon>
        <taxon>Volvox</taxon>
    </lineage>
</organism>
<feature type="compositionally biased region" description="Low complexity" evidence="1">
    <location>
        <begin position="980"/>
        <end position="1011"/>
    </location>
</feature>
<feature type="compositionally biased region" description="Low complexity" evidence="1">
    <location>
        <begin position="1142"/>
        <end position="1155"/>
    </location>
</feature>
<feature type="region of interest" description="Disordered" evidence="1">
    <location>
        <begin position="1140"/>
        <end position="1198"/>
    </location>
</feature>
<dbReference type="AlphaFoldDB" id="A0A8J4AXB8"/>
<feature type="compositionally biased region" description="Gly residues" evidence="1">
    <location>
        <begin position="939"/>
        <end position="963"/>
    </location>
</feature>
<feature type="region of interest" description="Disordered" evidence="1">
    <location>
        <begin position="883"/>
        <end position="906"/>
    </location>
</feature>
<comment type="caution">
    <text evidence="2">The sequence shown here is derived from an EMBL/GenBank/DDBJ whole genome shotgun (WGS) entry which is preliminary data.</text>
</comment>
<evidence type="ECO:0000256" key="1">
    <source>
        <dbReference type="SAM" id="MobiDB-lite"/>
    </source>
</evidence>
<proteinExistence type="predicted"/>
<feature type="region of interest" description="Disordered" evidence="1">
    <location>
        <begin position="923"/>
        <end position="1011"/>
    </location>
</feature>
<evidence type="ECO:0000313" key="3">
    <source>
        <dbReference type="Proteomes" id="UP000747399"/>
    </source>
</evidence>
<keyword evidence="3" id="KW-1185">Reference proteome</keyword>
<feature type="compositionally biased region" description="Gly residues" evidence="1">
    <location>
        <begin position="520"/>
        <end position="529"/>
    </location>
</feature>
<feature type="region of interest" description="Disordered" evidence="1">
    <location>
        <begin position="35"/>
        <end position="82"/>
    </location>
</feature>
<dbReference type="Proteomes" id="UP000747399">
    <property type="component" value="Unassembled WGS sequence"/>
</dbReference>
<name>A0A8J4AXB8_9CHLO</name>
<feature type="compositionally biased region" description="Basic and acidic residues" evidence="1">
    <location>
        <begin position="927"/>
        <end position="936"/>
    </location>
</feature>
<feature type="region of interest" description="Disordered" evidence="1">
    <location>
        <begin position="697"/>
        <end position="724"/>
    </location>
</feature>
<feature type="region of interest" description="Disordered" evidence="1">
    <location>
        <begin position="140"/>
        <end position="166"/>
    </location>
</feature>
<protein>
    <submittedName>
        <fullName evidence="2">Uncharacterized protein</fullName>
    </submittedName>
</protein>
<feature type="region of interest" description="Disordered" evidence="1">
    <location>
        <begin position="211"/>
        <end position="255"/>
    </location>
</feature>
<reference evidence="2" key="1">
    <citation type="journal article" date="2021" name="Proc. Natl. Acad. Sci. U.S.A.">
        <title>Three genomes in the algal genus Volvox reveal the fate of a haploid sex-determining region after a transition to homothallism.</title>
        <authorList>
            <person name="Yamamoto K."/>
            <person name="Hamaji T."/>
            <person name="Kawai-Toyooka H."/>
            <person name="Matsuzaki R."/>
            <person name="Takahashi F."/>
            <person name="Nishimura Y."/>
            <person name="Kawachi M."/>
            <person name="Noguchi H."/>
            <person name="Minakuchi Y."/>
            <person name="Umen J.G."/>
            <person name="Toyoda A."/>
            <person name="Nozaki H."/>
        </authorList>
    </citation>
    <scope>NUCLEOTIDE SEQUENCE</scope>
    <source>
        <strain evidence="2">NIES-3780</strain>
    </source>
</reference>
<feature type="compositionally biased region" description="Low complexity" evidence="1">
    <location>
        <begin position="530"/>
        <end position="539"/>
    </location>
</feature>
<evidence type="ECO:0000313" key="2">
    <source>
        <dbReference type="EMBL" id="GIL48330.1"/>
    </source>
</evidence>
<feature type="region of interest" description="Disordered" evidence="1">
    <location>
        <begin position="634"/>
        <end position="677"/>
    </location>
</feature>
<feature type="compositionally biased region" description="Low complexity" evidence="1">
    <location>
        <begin position="1164"/>
        <end position="1182"/>
    </location>
</feature>
<feature type="compositionally biased region" description="Low complexity" evidence="1">
    <location>
        <begin position="634"/>
        <end position="646"/>
    </location>
</feature>
<gene>
    <name evidence="2" type="ORF">Vafri_4609</name>
</gene>
<sequence length="1198" mass="113461">MEVLDDAMDLDFLGESAADIRAAFLAAAAAASGSAGRDVHRRPAMHLTLPSSKPRADVGMIPSLSPHSGNAGGLSPRPGRIPYDQLNGGVSPASDRGAALPLDLGALQQALLRNGGLNLQQNPAVMLRFLMQAQAASGGGGIPSCGVAQSNPRSSSGGSGGGSDHTNASGYQSSFYGVPVGGVSAAVSNGRVAQSSAKGIGGVGNGLYGFTPVDGPPQAPRGNSGGNQANTYSAQPSTRSNGSGGSGASGAGMPLDTKSFSSSGITIDAEVLKALLAANGLLNGASMGVGQHNLAAAQSEVLGLTSAQLQSLQQHIGVGGGLSGGASGIPNASGGSVALLNGVKGSGDGVLGAAAGGPPSVQHLIAQLAGMNGVDSGALAPVLYVNSAGGSGGSGNGLEALAALLKADLGPASKGSAAALGLLGPQLTALLQQQGITPEGLSKSSVLNSLVQMGGGAGAGAQLHHLLPIAVAGGRLAPVGRMGSVDDPDVPCTSPSTAAAVAAAAAAAAVATTAREVDGSGDGRGGAGSGSAAPAPANGRGSGGRPQRHSSSEVGSGGCSGTSSKGPTGLQLLKNLVYSGAAGAGVAGLMNGSGGLADLSVLPGGVATQLMEDLESLGYRTGIMQRVSGGTISGTAGAASRTGDTSLRMGGTAPSHGVKNRFIPPGSPGVKKPNKRPENGSLATQILNRQRHALAMQQASAGDPGSTVGGPPIGVSLVSPPPPSSPLLGSAVDHLAGLGGMGGAGGESGLAGVLGNMPPAAATTTAGLTQVSTTAALLATQPSCGVTSSALANAVAAARNCGGATASNLLSGLTVLSGGPDAVLGSLAAGGLGSTGANSSSGNTAAAQLRALTFAGLPNSAAPATLLAAAGLHKTHGLGASLLFEQPVPKGPRSRRTASATGHMKMRSIMKDLGILSLKRGQADVLQSERDTRGESAHGNGGVGSGSSGNSGNSSDGGNGPSGTGPQTRRQRTGGNGSSLTAAPMLPTAAAGQADAPAVPTASAAKTASAPRVGSTAAAGDAQLQGTSPIVDIGAKCITGAPGSAAALAGLPWDLIARSTAAGVPLAAVVAKALGLQGAELAATTDGSNLTSGSAGTAAILSAALAARAAAAAAAAGAQSGTAKPSATVVGTVNGVSLSARPPTAAPTVPAAAPTGKLGQSNKAAAAAVASGNAAAPGGASATTKSRRKGGAPSRAAD</sequence>
<feature type="compositionally biased region" description="Polar residues" evidence="1">
    <location>
        <begin position="226"/>
        <end position="241"/>
    </location>
</feature>
<feature type="region of interest" description="Disordered" evidence="1">
    <location>
        <begin position="517"/>
        <end position="566"/>
    </location>
</feature>
<accession>A0A8J4AXB8</accession>